<feature type="transmembrane region" description="Helical" evidence="8">
    <location>
        <begin position="170"/>
        <end position="190"/>
    </location>
</feature>
<evidence type="ECO:0000313" key="9">
    <source>
        <dbReference type="EMBL" id="SFU57733.1"/>
    </source>
</evidence>
<proteinExistence type="inferred from homology"/>
<evidence type="ECO:0000256" key="2">
    <source>
        <dbReference type="ARBA" id="ARBA00010145"/>
    </source>
</evidence>
<dbReference type="Gene3D" id="1.20.1530.20">
    <property type="match status" value="1"/>
</dbReference>
<dbReference type="InterPro" id="IPR038770">
    <property type="entry name" value="Na+/solute_symporter_sf"/>
</dbReference>
<keyword evidence="5 8" id="KW-0812">Transmembrane</keyword>
<feature type="transmembrane region" description="Helical" evidence="8">
    <location>
        <begin position="284"/>
        <end position="306"/>
    </location>
</feature>
<dbReference type="AlphaFoldDB" id="A0A1I7HAL0"/>
<dbReference type="EMBL" id="FPBT01000014">
    <property type="protein sequence ID" value="SFU57733.1"/>
    <property type="molecule type" value="Genomic_DNA"/>
</dbReference>
<dbReference type="GO" id="GO:0055085">
    <property type="term" value="P:transmembrane transport"/>
    <property type="evidence" value="ECO:0007669"/>
    <property type="project" value="InterPro"/>
</dbReference>
<keyword evidence="4" id="KW-1003">Cell membrane</keyword>
<evidence type="ECO:0000256" key="7">
    <source>
        <dbReference type="ARBA" id="ARBA00023136"/>
    </source>
</evidence>
<keyword evidence="7 8" id="KW-0472">Membrane</keyword>
<name>A0A1I7HAL0_9FIRM</name>
<feature type="transmembrane region" description="Helical" evidence="8">
    <location>
        <begin position="130"/>
        <end position="149"/>
    </location>
</feature>
<feature type="transmembrane region" description="Helical" evidence="8">
    <location>
        <begin position="67"/>
        <end position="88"/>
    </location>
</feature>
<keyword evidence="10" id="KW-1185">Reference proteome</keyword>
<feature type="transmembrane region" description="Helical" evidence="8">
    <location>
        <begin position="227"/>
        <end position="247"/>
    </location>
</feature>
<accession>A0A1I7HAL0</accession>
<dbReference type="RefSeq" id="WP_090471368.1">
    <property type="nucleotide sequence ID" value="NZ_FOWF01000015.1"/>
</dbReference>
<dbReference type="Proteomes" id="UP000198817">
    <property type="component" value="Unassembled WGS sequence"/>
</dbReference>
<evidence type="ECO:0000256" key="6">
    <source>
        <dbReference type="ARBA" id="ARBA00022989"/>
    </source>
</evidence>
<organism evidence="9 10">
    <name type="scientific">Eubacterium pyruvativorans</name>
    <dbReference type="NCBI Taxonomy" id="155865"/>
    <lineage>
        <taxon>Bacteria</taxon>
        <taxon>Bacillati</taxon>
        <taxon>Bacillota</taxon>
        <taxon>Clostridia</taxon>
        <taxon>Eubacteriales</taxon>
        <taxon>Eubacteriaceae</taxon>
        <taxon>Eubacterium</taxon>
    </lineage>
</organism>
<dbReference type="STRING" id="155865.SAMN05216515_11528"/>
<evidence type="ECO:0000256" key="1">
    <source>
        <dbReference type="ARBA" id="ARBA00004651"/>
    </source>
</evidence>
<dbReference type="InterPro" id="IPR004776">
    <property type="entry name" value="Mem_transp_PIN-like"/>
</dbReference>
<comment type="similarity">
    <text evidence="2">Belongs to the auxin efflux carrier (TC 2.A.69) family.</text>
</comment>
<evidence type="ECO:0000256" key="8">
    <source>
        <dbReference type="SAM" id="Phobius"/>
    </source>
</evidence>
<dbReference type="OrthoDB" id="9794315at2"/>
<protein>
    <recommendedName>
        <fullName evidence="11">AEC family transporter</fullName>
    </recommendedName>
</protein>
<gene>
    <name evidence="9" type="ORF">SAMN05216508_11428</name>
</gene>
<keyword evidence="6 8" id="KW-1133">Transmembrane helix</keyword>
<keyword evidence="3" id="KW-0813">Transport</keyword>
<feature type="transmembrane region" description="Helical" evidence="8">
    <location>
        <begin position="7"/>
        <end position="25"/>
    </location>
</feature>
<evidence type="ECO:0008006" key="11">
    <source>
        <dbReference type="Google" id="ProtNLM"/>
    </source>
</evidence>
<sequence>MYANFVICLRAVLPVFMMILIGMGVKKIGWLTTEEVKKFNKFTFNMFFPPMMFRNVWESDMSKGMSWGFVFFCVFTIVATALISSLVFRRIEKDPRTVAVMVQASFRSNFVLMGLPIVTNLFGQARMGEIAAVLVVVVPVFNVAAVVVLETFRGGTIDIRSILKGVLTNPIIDGTIAGFLFVALHIPLHPMLRGVINDMADVASPLALIILGASISFQSVRAEKRQLVITVLTRLLIVPAVWTAIAVPLGIRGIHFATLTVMLCGPAAVSSFTMAQAMDCDGELAGNTVVFTSALSVGTIVLWLFFYKNLGMF</sequence>
<feature type="transmembrane region" description="Helical" evidence="8">
    <location>
        <begin position="202"/>
        <end position="220"/>
    </location>
</feature>
<evidence type="ECO:0000256" key="4">
    <source>
        <dbReference type="ARBA" id="ARBA00022475"/>
    </source>
</evidence>
<comment type="subcellular location">
    <subcellularLocation>
        <location evidence="1">Cell membrane</location>
        <topology evidence="1">Multi-pass membrane protein</topology>
    </subcellularLocation>
</comment>
<dbReference type="PANTHER" id="PTHR36838:SF4">
    <property type="entry name" value="AUXIN EFFLUX CARRIER FAMILY PROTEIN"/>
    <property type="match status" value="1"/>
</dbReference>
<dbReference type="GO" id="GO:0005886">
    <property type="term" value="C:plasma membrane"/>
    <property type="evidence" value="ECO:0007669"/>
    <property type="project" value="UniProtKB-SubCell"/>
</dbReference>
<evidence type="ECO:0000256" key="3">
    <source>
        <dbReference type="ARBA" id="ARBA00022448"/>
    </source>
</evidence>
<reference evidence="9 10" key="1">
    <citation type="submission" date="2016-10" db="EMBL/GenBank/DDBJ databases">
        <authorList>
            <person name="de Groot N.N."/>
        </authorList>
    </citation>
    <scope>NUCLEOTIDE SEQUENCE [LARGE SCALE GENOMIC DNA]</scope>
    <source>
        <strain evidence="9 10">KHGC13</strain>
    </source>
</reference>
<feature type="transmembrane region" description="Helical" evidence="8">
    <location>
        <begin position="253"/>
        <end position="272"/>
    </location>
</feature>
<evidence type="ECO:0000313" key="10">
    <source>
        <dbReference type="Proteomes" id="UP000198817"/>
    </source>
</evidence>
<dbReference type="PANTHER" id="PTHR36838">
    <property type="entry name" value="AUXIN EFFLUX CARRIER FAMILY PROTEIN"/>
    <property type="match status" value="1"/>
</dbReference>
<evidence type="ECO:0000256" key="5">
    <source>
        <dbReference type="ARBA" id="ARBA00022692"/>
    </source>
</evidence>
<dbReference type="Pfam" id="PF03547">
    <property type="entry name" value="Mem_trans"/>
    <property type="match status" value="1"/>
</dbReference>